<dbReference type="EMBL" id="MH884652">
    <property type="protein sequence ID" value="AYM49431.1"/>
    <property type="molecule type" value="Genomic_DNA"/>
</dbReference>
<gene>
    <name evidence="2" type="ORF">EPNHJBFF_00048</name>
</gene>
<sequence length="398" mass="45357">MSNINLEDGKSFLLIRFTEILLRYFGYSLNHYQKRGAAMRKSYTFGIPFGLQRESGLFLDITEVSRGIDCNCICPACKTDLLAKQGEVKLWHFSHSTAVAGDCDGLMEAIRGKIIEVINEHQVLGFPNLLAGDDGGPVSLNEVSGSGSMFGGTADLFVKVNDLCVAVFLDRDRSISEKLTFDHLHPSERVAALRIDLPDIEYEISQVQLGRRKTTYSECIESLIIDETSSREWLYHPLMHELESEPLQEYRGREPSEEGPLLQRLADCKMKLPDILPGSHNALVRLQQDTIVCLCRLTVRAYDIAQTDEFPLFLRYFRLHCLENSEHVSYERLICWQEMISKTQEGQSLTQNELEYLHEIVRIAFYNHRLNNVSISDVKNHDTGKKSGRVESQNYSLL</sequence>
<name>A0A3G2C9U0_SALSP</name>
<dbReference type="AlphaFoldDB" id="A0A3G2C9U0"/>
<proteinExistence type="predicted"/>
<geneLocation type="plasmid" evidence="2">
    <name>pSa27-CIP</name>
</geneLocation>
<feature type="domain" description="Competence protein CoiA-like N-terminal" evidence="1">
    <location>
        <begin position="71"/>
        <end position="97"/>
    </location>
</feature>
<protein>
    <recommendedName>
        <fullName evidence="1">Competence protein CoiA-like N-terminal domain-containing protein</fullName>
    </recommendedName>
</protein>
<evidence type="ECO:0000259" key="1">
    <source>
        <dbReference type="Pfam" id="PF25164"/>
    </source>
</evidence>
<dbReference type="RefSeq" id="WP_255258437.1">
    <property type="nucleotide sequence ID" value="NZ_MH884652.1"/>
</dbReference>
<dbReference type="Pfam" id="PF25164">
    <property type="entry name" value="CoiA_N"/>
    <property type="match status" value="1"/>
</dbReference>
<evidence type="ECO:0000313" key="2">
    <source>
        <dbReference type="EMBL" id="AYM49431.1"/>
    </source>
</evidence>
<organism evidence="2">
    <name type="scientific">Salmonella sp</name>
    <dbReference type="NCBI Taxonomy" id="599"/>
    <lineage>
        <taxon>Bacteria</taxon>
        <taxon>Pseudomonadati</taxon>
        <taxon>Pseudomonadota</taxon>
        <taxon>Gammaproteobacteria</taxon>
        <taxon>Enterobacterales</taxon>
        <taxon>Enterobacteriaceae</taxon>
        <taxon>Salmonella</taxon>
    </lineage>
</organism>
<reference evidence="2" key="1">
    <citation type="submission" date="2018-09" db="EMBL/GenBank/DDBJ databases">
        <title>Transmission of ciprofloxacin resistance in Salmonella mediated by a novel type of conjugative helper plasmids.</title>
        <authorList>
            <person name="Chen K."/>
            <person name="Dong N."/>
            <person name="Chan E.W.-C."/>
            <person name="Chen S."/>
        </authorList>
    </citation>
    <scope>NUCLEOTIDE SEQUENCE</scope>
    <source>
        <strain evidence="2">Sa27</strain>
        <plasmid evidence="2">pSa27-CIP</plasmid>
    </source>
</reference>
<dbReference type="InterPro" id="IPR057253">
    <property type="entry name" value="CoiA-like_N"/>
</dbReference>
<accession>A0A3G2C9U0</accession>
<keyword evidence="2" id="KW-0614">Plasmid</keyword>